<feature type="compositionally biased region" description="Low complexity" evidence="1">
    <location>
        <begin position="913"/>
        <end position="926"/>
    </location>
</feature>
<dbReference type="EMBL" id="JACCFJ010000001">
    <property type="protein sequence ID" value="NYI86264.1"/>
    <property type="molecule type" value="Genomic_DNA"/>
</dbReference>
<reference evidence="2 3" key="1">
    <citation type="submission" date="2020-07" db="EMBL/GenBank/DDBJ databases">
        <title>Sequencing the genomes of 1000 actinobacteria strains.</title>
        <authorList>
            <person name="Klenk H.-P."/>
        </authorList>
    </citation>
    <scope>NUCLEOTIDE SEQUENCE [LARGE SCALE GENOMIC DNA]</scope>
    <source>
        <strain evidence="2 3">DSM 44065</strain>
    </source>
</reference>
<feature type="compositionally biased region" description="Gly residues" evidence="1">
    <location>
        <begin position="552"/>
        <end position="561"/>
    </location>
</feature>
<gene>
    <name evidence="2" type="ORF">HNR68_004894</name>
</gene>
<comment type="caution">
    <text evidence="2">The sequence shown here is derived from an EMBL/GenBank/DDBJ whole genome shotgun (WGS) entry which is preliminary data.</text>
</comment>
<proteinExistence type="predicted"/>
<feature type="compositionally biased region" description="Gly residues" evidence="1">
    <location>
        <begin position="795"/>
        <end position="804"/>
    </location>
</feature>
<dbReference type="AlphaFoldDB" id="A0A853AUD6"/>
<feature type="compositionally biased region" description="Basic and acidic residues" evidence="1">
    <location>
        <begin position="852"/>
        <end position="869"/>
    </location>
</feature>
<feature type="region of interest" description="Disordered" evidence="1">
    <location>
        <begin position="368"/>
        <end position="926"/>
    </location>
</feature>
<dbReference type="Proteomes" id="UP000587002">
    <property type="component" value="Unassembled WGS sequence"/>
</dbReference>
<evidence type="ECO:0000256" key="1">
    <source>
        <dbReference type="SAM" id="MobiDB-lite"/>
    </source>
</evidence>
<protein>
    <submittedName>
        <fullName evidence="2">Uncharacterized protein</fullName>
    </submittedName>
</protein>
<feature type="compositionally biased region" description="Polar residues" evidence="1">
    <location>
        <begin position="810"/>
        <end position="820"/>
    </location>
</feature>
<organism evidence="2 3">
    <name type="scientific">Saccharopolyspora hordei</name>
    <dbReference type="NCBI Taxonomy" id="1838"/>
    <lineage>
        <taxon>Bacteria</taxon>
        <taxon>Bacillati</taxon>
        <taxon>Actinomycetota</taxon>
        <taxon>Actinomycetes</taxon>
        <taxon>Pseudonocardiales</taxon>
        <taxon>Pseudonocardiaceae</taxon>
        <taxon>Saccharopolyspora</taxon>
    </lineage>
</organism>
<feature type="compositionally biased region" description="Gly residues" evidence="1">
    <location>
        <begin position="473"/>
        <end position="524"/>
    </location>
</feature>
<evidence type="ECO:0000313" key="2">
    <source>
        <dbReference type="EMBL" id="NYI86264.1"/>
    </source>
</evidence>
<feature type="compositionally biased region" description="Pro residues" evidence="1">
    <location>
        <begin position="393"/>
        <end position="406"/>
    </location>
</feature>
<keyword evidence="3" id="KW-1185">Reference proteome</keyword>
<name>A0A853AUD6_9PSEU</name>
<evidence type="ECO:0000313" key="3">
    <source>
        <dbReference type="Proteomes" id="UP000587002"/>
    </source>
</evidence>
<feature type="compositionally biased region" description="Gly residues" evidence="1">
    <location>
        <begin position="407"/>
        <end position="422"/>
    </location>
</feature>
<feature type="region of interest" description="Disordered" evidence="1">
    <location>
        <begin position="48"/>
        <end position="68"/>
    </location>
</feature>
<sequence length="926" mass="91682">MTDPIGEPEPIKGDDTSRATFDQVLFTVTGEGTDLQGVLDAGGGAEQGWFTESGSAKPGSEMTDDSQAGGTGYSYHAWDKWYVSVDINQTALGNWSKAVSEMDELTDALEAANLGLMNVNRLREAKESVDHYVEWLATQRDTLQQWVTKLTSDDSAFKGKAAYALKQNVSSLLDTVDSLHEQIAEERQTSAGLQKAAEAAANFGKGMAAAWSNFSDYLKTVVQDTVNAVRTNVATYMRGKGLFHGTPNYALDVLAMRGREKAEEYITSVVNSYRSDDNLGPAVPEGAVGMLPEHLVFYMPDASVEPNAVPFTPHPLPEGFPVLSGPLGSQSTWNDFNAKISDHVRKQMEPLDEFARQQLDALREGYEQTKSSLEELETPTSTPGGGAGGGTTTPPPFGSMNVPPPGNGGGDLNLPPGNGGGDVNLPPPGNGGGNVDLPSGNGGGNVDLPGGGGNLDSPPANGGGSVNLPPPVGGGANLPSAGGGGLDVPPAAGGGELPSLGAGGGQSPGGGGTPALGGPGGSSTGGPIDIPSPPSGGGVPVVPPNGMAGLPGTSGPGGGSSGTRLPRQVTGTGNDPFDPASPGGSANVPGGAFDPPGGSANLPGGAFDPPGGTANLPGGAFDPPGGTANLPVGGFDPPGGSSELPGAGFDVPGGTSHVSGAGDPANLPGGAFDPPGGTADVPGGAFDPPGGTANLPGGSFDPPGGTGNVPGGAFDPPGGTANLPGGSFDPPGGTGNVPGGAFDPPGGTANLPGGSFDPPGGTANLPGGAFDPPGGTANLPGGGSGSVGGDFSSLPGGGSGGFAGEGWSDWSGQDQTTQEGGPSPSRPVADQRGGMPMMPPMVPPMAGGQNSAKERERQTWLSEDEKVWGTHDVGGTGVIGLPSDLPQETDEPLAPTHVHVSSSAARRTETRPEQTTTAPAEQSATG</sequence>
<dbReference type="RefSeq" id="WP_179724061.1">
    <property type="nucleotide sequence ID" value="NZ_BAABFH010000001.1"/>
</dbReference>
<feature type="compositionally biased region" description="Gly residues" evidence="1">
    <location>
        <begin position="430"/>
        <end position="454"/>
    </location>
</feature>
<accession>A0A853AUD6</accession>